<dbReference type="PROSITE" id="PS51192">
    <property type="entry name" value="HELICASE_ATP_BIND_1"/>
    <property type="match status" value="1"/>
</dbReference>
<evidence type="ECO:0000259" key="6">
    <source>
        <dbReference type="PROSITE" id="PS51192"/>
    </source>
</evidence>
<feature type="domain" description="Helicase C-terminal" evidence="7">
    <location>
        <begin position="221"/>
        <end position="371"/>
    </location>
</feature>
<dbReference type="GO" id="GO:0006310">
    <property type="term" value="P:DNA recombination"/>
    <property type="evidence" value="ECO:0007669"/>
    <property type="project" value="InterPro"/>
</dbReference>
<evidence type="ECO:0000256" key="1">
    <source>
        <dbReference type="ARBA" id="ARBA00022741"/>
    </source>
</evidence>
<dbReference type="PATRIC" id="fig|1423726.3.peg.835"/>
<comment type="caution">
    <text evidence="8">The sequence shown here is derived from an EMBL/GenBank/DDBJ whole genome shotgun (WGS) entry which is preliminary data.</text>
</comment>
<dbReference type="GO" id="GO:0005524">
    <property type="term" value="F:ATP binding"/>
    <property type="evidence" value="ECO:0007669"/>
    <property type="project" value="UniProtKB-KW"/>
</dbReference>
<dbReference type="PROSITE" id="PS51194">
    <property type="entry name" value="HELICASE_CTER"/>
    <property type="match status" value="1"/>
</dbReference>
<dbReference type="GO" id="GO:0003677">
    <property type="term" value="F:DNA binding"/>
    <property type="evidence" value="ECO:0007669"/>
    <property type="project" value="UniProtKB-KW"/>
</dbReference>
<dbReference type="InterPro" id="IPR001650">
    <property type="entry name" value="Helicase_C-like"/>
</dbReference>
<dbReference type="GO" id="GO:0006281">
    <property type="term" value="P:DNA repair"/>
    <property type="evidence" value="ECO:0007669"/>
    <property type="project" value="TreeGrafter"/>
</dbReference>
<keyword evidence="2" id="KW-0378">Hydrolase</keyword>
<dbReference type="PROSITE" id="PS00690">
    <property type="entry name" value="DEAH_ATP_HELICASE"/>
    <property type="match status" value="1"/>
</dbReference>
<dbReference type="Pfam" id="PF00271">
    <property type="entry name" value="Helicase_C"/>
    <property type="match status" value="1"/>
</dbReference>
<sequence length="480" mass="54040">MDKLTQTLQQHFGYSDFRPGQRKIIEAVVAQKDVLAVLPTGTGKSLCYQLPGYLLPGTVLIISPLISLIQDQVASLNYLGEKSVLALTSGLAPAEKASLLQHLDQYHFIFMAPEMAMQPAVQQRLAAMQIALLVVDEAHCISQWGLDFRPDYLALGQLRQLIQPRSTLALTATATQKVRQDILDKLDLIPAQTTQLVYSVDRPNIYLDVQRFQNDAEKDTALLQACTTLTGPGIIYFSSKQKAEAMATQIQQKTQIATGFYHGDLNREDRFTIQQQFMTGTLQIICATTAFGMGINKANIRFVIHYHLAADLGSYLQEIGRAGRDGQQSIAILYYQPGDFQLQASLVTKSIPAAALIRQYYAAPAHFDQYDFPEVQLLRYYHQQQYSEAEVSSLFVKRQAEKLAALRTMLQYIETESCKRAFILNDFEEPAGDHDKQCCCWQQSADYLTQLALDHGSPQMQPLLNWQEKLTRLFPTVDRD</sequence>
<dbReference type="Pfam" id="PF00270">
    <property type="entry name" value="DEAD"/>
    <property type="match status" value="1"/>
</dbReference>
<dbReference type="GO" id="GO:0043138">
    <property type="term" value="F:3'-5' DNA helicase activity"/>
    <property type="evidence" value="ECO:0007669"/>
    <property type="project" value="TreeGrafter"/>
</dbReference>
<dbReference type="PANTHER" id="PTHR13710:SF84">
    <property type="entry name" value="ATP-DEPENDENT DNA HELICASE RECS-RELATED"/>
    <property type="match status" value="1"/>
</dbReference>
<evidence type="ECO:0000256" key="5">
    <source>
        <dbReference type="ARBA" id="ARBA00023125"/>
    </source>
</evidence>
<evidence type="ECO:0000313" key="9">
    <source>
        <dbReference type="Proteomes" id="UP000051461"/>
    </source>
</evidence>
<dbReference type="InterPro" id="IPR011545">
    <property type="entry name" value="DEAD/DEAH_box_helicase_dom"/>
</dbReference>
<dbReference type="PANTHER" id="PTHR13710">
    <property type="entry name" value="DNA HELICASE RECQ FAMILY MEMBER"/>
    <property type="match status" value="1"/>
</dbReference>
<dbReference type="Gene3D" id="3.40.50.300">
    <property type="entry name" value="P-loop containing nucleotide triphosphate hydrolases"/>
    <property type="match status" value="2"/>
</dbReference>
<keyword evidence="9" id="KW-1185">Reference proteome</keyword>
<dbReference type="InterPro" id="IPR014001">
    <property type="entry name" value="Helicase_ATP-bd"/>
</dbReference>
<gene>
    <name evidence="8" type="ORF">FC07_GL000812</name>
</gene>
<dbReference type="RefSeq" id="WP_057905224.1">
    <property type="nucleotide sequence ID" value="NZ_AZDA01000093.1"/>
</dbReference>
<dbReference type="InterPro" id="IPR002464">
    <property type="entry name" value="DNA/RNA_helicase_DEAH_CS"/>
</dbReference>
<dbReference type="GO" id="GO:0016787">
    <property type="term" value="F:hydrolase activity"/>
    <property type="evidence" value="ECO:0007669"/>
    <property type="project" value="UniProtKB-KW"/>
</dbReference>
<dbReference type="STRING" id="1423726.FC07_GL000812"/>
<dbReference type="GO" id="GO:0009378">
    <property type="term" value="F:four-way junction helicase activity"/>
    <property type="evidence" value="ECO:0007669"/>
    <property type="project" value="TreeGrafter"/>
</dbReference>
<accession>A0A0R1GJH2</accession>
<dbReference type="SUPFAM" id="SSF52540">
    <property type="entry name" value="P-loop containing nucleoside triphosphate hydrolases"/>
    <property type="match status" value="1"/>
</dbReference>
<evidence type="ECO:0000256" key="3">
    <source>
        <dbReference type="ARBA" id="ARBA00022806"/>
    </source>
</evidence>
<keyword evidence="3 8" id="KW-0347">Helicase</keyword>
<dbReference type="OrthoDB" id="9763310at2"/>
<dbReference type="GO" id="GO:0043590">
    <property type="term" value="C:bacterial nucleoid"/>
    <property type="evidence" value="ECO:0007669"/>
    <property type="project" value="TreeGrafter"/>
</dbReference>
<protein>
    <submittedName>
        <fullName evidence="8">ATP-dependent DNA helicase (RecQ)</fullName>
    </submittedName>
</protein>
<dbReference type="SMART" id="SM00490">
    <property type="entry name" value="HELICc"/>
    <property type="match status" value="1"/>
</dbReference>
<dbReference type="InterPro" id="IPR004589">
    <property type="entry name" value="DNA_helicase_ATP-dep_RecQ"/>
</dbReference>
<dbReference type="NCBIfam" id="TIGR00614">
    <property type="entry name" value="recQ_fam"/>
    <property type="match status" value="1"/>
</dbReference>
<dbReference type="GO" id="GO:0030894">
    <property type="term" value="C:replisome"/>
    <property type="evidence" value="ECO:0007669"/>
    <property type="project" value="TreeGrafter"/>
</dbReference>
<evidence type="ECO:0000259" key="7">
    <source>
        <dbReference type="PROSITE" id="PS51194"/>
    </source>
</evidence>
<dbReference type="GO" id="GO:0005737">
    <property type="term" value="C:cytoplasm"/>
    <property type="evidence" value="ECO:0007669"/>
    <property type="project" value="TreeGrafter"/>
</dbReference>
<dbReference type="SMART" id="SM00487">
    <property type="entry name" value="DEXDc"/>
    <property type="match status" value="1"/>
</dbReference>
<evidence type="ECO:0000256" key="4">
    <source>
        <dbReference type="ARBA" id="ARBA00022840"/>
    </source>
</evidence>
<dbReference type="EMBL" id="AZDA01000093">
    <property type="protein sequence ID" value="KRK34246.1"/>
    <property type="molecule type" value="Genomic_DNA"/>
</dbReference>
<evidence type="ECO:0000313" key="8">
    <source>
        <dbReference type="EMBL" id="KRK34246.1"/>
    </source>
</evidence>
<keyword evidence="1" id="KW-0547">Nucleotide-binding</keyword>
<evidence type="ECO:0000256" key="2">
    <source>
        <dbReference type="ARBA" id="ARBA00022801"/>
    </source>
</evidence>
<proteinExistence type="predicted"/>
<dbReference type="CDD" id="cd17920">
    <property type="entry name" value="DEXHc_RecQ"/>
    <property type="match status" value="1"/>
</dbReference>
<keyword evidence="4" id="KW-0067">ATP-binding</keyword>
<name>A0A0R1GJH2_9LACO</name>
<feature type="domain" description="Helicase ATP-binding" evidence="6">
    <location>
        <begin position="25"/>
        <end position="192"/>
    </location>
</feature>
<dbReference type="InterPro" id="IPR027417">
    <property type="entry name" value="P-loop_NTPase"/>
</dbReference>
<reference evidence="8 9" key="1">
    <citation type="journal article" date="2015" name="Genome Announc.">
        <title>Expanding the biotechnology potential of lactobacilli through comparative genomics of 213 strains and associated genera.</title>
        <authorList>
            <person name="Sun Z."/>
            <person name="Harris H.M."/>
            <person name="McCann A."/>
            <person name="Guo C."/>
            <person name="Argimon S."/>
            <person name="Zhang W."/>
            <person name="Yang X."/>
            <person name="Jeffery I.B."/>
            <person name="Cooney J.C."/>
            <person name="Kagawa T.F."/>
            <person name="Liu W."/>
            <person name="Song Y."/>
            <person name="Salvetti E."/>
            <person name="Wrobel A."/>
            <person name="Rasinkangas P."/>
            <person name="Parkhill J."/>
            <person name="Rea M.C."/>
            <person name="O'Sullivan O."/>
            <person name="Ritari J."/>
            <person name="Douillard F.P."/>
            <person name="Paul Ross R."/>
            <person name="Yang R."/>
            <person name="Briner A.E."/>
            <person name="Felis G.E."/>
            <person name="de Vos W.M."/>
            <person name="Barrangou R."/>
            <person name="Klaenhammer T.R."/>
            <person name="Caufield P.W."/>
            <person name="Cui Y."/>
            <person name="Zhang H."/>
            <person name="O'Toole P.W."/>
        </authorList>
    </citation>
    <scope>NUCLEOTIDE SEQUENCE [LARGE SCALE GENOMIC DNA]</scope>
    <source>
        <strain evidence="8 9">DSM 20003</strain>
    </source>
</reference>
<organism evidence="8 9">
    <name type="scientific">Loigolactobacillus bifermentans DSM 20003</name>
    <dbReference type="NCBI Taxonomy" id="1423726"/>
    <lineage>
        <taxon>Bacteria</taxon>
        <taxon>Bacillati</taxon>
        <taxon>Bacillota</taxon>
        <taxon>Bacilli</taxon>
        <taxon>Lactobacillales</taxon>
        <taxon>Lactobacillaceae</taxon>
        <taxon>Loigolactobacillus</taxon>
    </lineage>
</organism>
<dbReference type="AlphaFoldDB" id="A0A0R1GJH2"/>
<keyword evidence="5" id="KW-0238">DNA-binding</keyword>
<dbReference type="Proteomes" id="UP000051461">
    <property type="component" value="Unassembled WGS sequence"/>
</dbReference>